<proteinExistence type="predicted"/>
<reference evidence="3" key="1">
    <citation type="submission" date="2020-05" db="UniProtKB">
        <authorList>
            <consortium name="EnsemblMetazoa"/>
        </authorList>
    </citation>
    <scope>IDENTIFICATION</scope>
    <source>
        <strain evidence="3">TTRI</strain>
    </source>
</reference>
<evidence type="ECO:0000313" key="3">
    <source>
        <dbReference type="EnsemblMetazoa" id="GAUT036436-PA"/>
    </source>
</evidence>
<dbReference type="VEuPathDB" id="VectorBase:GAUT036436"/>
<organism evidence="3 4">
    <name type="scientific">Glossina austeni</name>
    <name type="common">Savannah tsetse fly</name>
    <dbReference type="NCBI Taxonomy" id="7395"/>
    <lineage>
        <taxon>Eukaryota</taxon>
        <taxon>Metazoa</taxon>
        <taxon>Ecdysozoa</taxon>
        <taxon>Arthropoda</taxon>
        <taxon>Hexapoda</taxon>
        <taxon>Insecta</taxon>
        <taxon>Pterygota</taxon>
        <taxon>Neoptera</taxon>
        <taxon>Endopterygota</taxon>
        <taxon>Diptera</taxon>
        <taxon>Brachycera</taxon>
        <taxon>Muscomorpha</taxon>
        <taxon>Hippoboscoidea</taxon>
        <taxon>Glossinidae</taxon>
        <taxon>Glossina</taxon>
    </lineage>
</organism>
<dbReference type="EnsemblMetazoa" id="GAUT036436-RA">
    <property type="protein sequence ID" value="GAUT036436-PA"/>
    <property type="gene ID" value="GAUT036436"/>
</dbReference>
<evidence type="ECO:0000256" key="2">
    <source>
        <dbReference type="SAM" id="Phobius"/>
    </source>
</evidence>
<keyword evidence="2" id="KW-1133">Transmembrane helix</keyword>
<feature type="transmembrane region" description="Helical" evidence="2">
    <location>
        <begin position="133"/>
        <end position="156"/>
    </location>
</feature>
<name>A0A1A9VGH5_GLOAU</name>
<evidence type="ECO:0000256" key="1">
    <source>
        <dbReference type="PROSITE-ProRule" id="PRU10007"/>
    </source>
</evidence>
<keyword evidence="2" id="KW-0472">Membrane</keyword>
<evidence type="ECO:0000313" key="4">
    <source>
        <dbReference type="Proteomes" id="UP000078200"/>
    </source>
</evidence>
<dbReference type="Proteomes" id="UP000078200">
    <property type="component" value="Unassembled WGS sequence"/>
</dbReference>
<feature type="transmembrane region" description="Helical" evidence="2">
    <location>
        <begin position="162"/>
        <end position="187"/>
    </location>
</feature>
<keyword evidence="2" id="KW-0812">Transmembrane</keyword>
<dbReference type="InterPro" id="IPR029510">
    <property type="entry name" value="Ald_DH_CS_GLU"/>
</dbReference>
<protein>
    <submittedName>
        <fullName evidence="3">Uncharacterized protein</fullName>
    </submittedName>
</protein>
<dbReference type="PROSITE" id="PS00687">
    <property type="entry name" value="ALDEHYDE_DEHYDR_GLU"/>
    <property type="match status" value="1"/>
</dbReference>
<feature type="active site" evidence="1">
    <location>
        <position position="71"/>
    </location>
</feature>
<dbReference type="AlphaFoldDB" id="A0A1A9VGH5"/>
<accession>A0A1A9VGH5</accession>
<sequence>MTAVAAADNSIGDVADEVGDEEADEDVIGLSDAIKLSKSRRNLFAHIFTSSVAASATDFPCNCLCRRFNVELGGKDVEFVMVDNDDVVVTNGAWCGIGGDDDVDDDDGNGNDDAFAVDISRVSELSVDKVNSFIFAIVVHGSAAIIMVVCLLPSFVCSVSVIWFLISSSIVILLIVSNLLLLLLPLLCLMAICRPLLAVPPPLALSKPLSDSVERDNSSFETAAFKAATAAVPTTWPIPTMGAITVTKH</sequence>
<keyword evidence="4" id="KW-1185">Reference proteome</keyword>
<dbReference type="GO" id="GO:0016491">
    <property type="term" value="F:oxidoreductase activity"/>
    <property type="evidence" value="ECO:0007669"/>
    <property type="project" value="InterPro"/>
</dbReference>